<evidence type="ECO:0000313" key="5">
    <source>
        <dbReference type="Proteomes" id="UP000807504"/>
    </source>
</evidence>
<name>A0A8T0FWC5_ARGBR</name>
<protein>
    <submittedName>
        <fullName evidence="4">28S ribosomal protein S11 like protein</fullName>
    </submittedName>
</protein>
<keyword evidence="2 4" id="KW-0689">Ribosomal protein</keyword>
<dbReference type="SUPFAM" id="SSF53137">
    <property type="entry name" value="Translational machinery components"/>
    <property type="match status" value="1"/>
</dbReference>
<evidence type="ECO:0000256" key="2">
    <source>
        <dbReference type="ARBA" id="ARBA00022980"/>
    </source>
</evidence>
<accession>A0A8T0FWC5</accession>
<dbReference type="GO" id="GO:1990904">
    <property type="term" value="C:ribonucleoprotein complex"/>
    <property type="evidence" value="ECO:0007669"/>
    <property type="project" value="UniProtKB-KW"/>
</dbReference>
<dbReference type="HAMAP" id="MF_01310">
    <property type="entry name" value="Ribosomal_uS11"/>
    <property type="match status" value="1"/>
</dbReference>
<sequence length="196" mass="22146">MSALIKEVFDLAVKRCIFNFQRNVCASNILEREFRKNKRQNIVIKEDRVPQEKSFDIEPAWIKKCDFPDENTSDTLFNGVRFADLPIVHIRVSKNNTIYMLTDSKGNPKEIRSCGVEGFLNTKKGTNIAAQATAISFSTKILRKGFNQVRVSIRGLGPGRMASIKGLEMGGLDIISITDRTPVVFGGNRPRKQRRL</sequence>
<dbReference type="OMA" id="TPVSWNP"/>
<organism evidence="4 5">
    <name type="scientific">Argiope bruennichi</name>
    <name type="common">Wasp spider</name>
    <name type="synonym">Aranea bruennichi</name>
    <dbReference type="NCBI Taxonomy" id="94029"/>
    <lineage>
        <taxon>Eukaryota</taxon>
        <taxon>Metazoa</taxon>
        <taxon>Ecdysozoa</taxon>
        <taxon>Arthropoda</taxon>
        <taxon>Chelicerata</taxon>
        <taxon>Arachnida</taxon>
        <taxon>Araneae</taxon>
        <taxon>Araneomorphae</taxon>
        <taxon>Entelegynae</taxon>
        <taxon>Araneoidea</taxon>
        <taxon>Araneidae</taxon>
        <taxon>Argiope</taxon>
    </lineage>
</organism>
<keyword evidence="5" id="KW-1185">Reference proteome</keyword>
<gene>
    <name evidence="4" type="ORF">HNY73_002927</name>
</gene>
<dbReference type="Pfam" id="PF00411">
    <property type="entry name" value="Ribosomal_S11"/>
    <property type="match status" value="1"/>
</dbReference>
<dbReference type="Gene3D" id="3.30.420.80">
    <property type="entry name" value="Ribosomal protein S11"/>
    <property type="match status" value="1"/>
</dbReference>
<reference evidence="4" key="1">
    <citation type="journal article" date="2020" name="bioRxiv">
        <title>Chromosome-level reference genome of the European wasp spider Argiope bruennichi: a resource for studies on range expansion and evolutionary adaptation.</title>
        <authorList>
            <person name="Sheffer M.M."/>
            <person name="Hoppe A."/>
            <person name="Krehenwinkel H."/>
            <person name="Uhl G."/>
            <person name="Kuss A.W."/>
            <person name="Jensen L."/>
            <person name="Jensen C."/>
            <person name="Gillespie R.G."/>
            <person name="Hoff K.J."/>
            <person name="Prost S."/>
        </authorList>
    </citation>
    <scope>NUCLEOTIDE SEQUENCE</scope>
</reference>
<evidence type="ECO:0000313" key="4">
    <source>
        <dbReference type="EMBL" id="KAF8795026.1"/>
    </source>
</evidence>
<dbReference type="GO" id="GO:0006412">
    <property type="term" value="P:translation"/>
    <property type="evidence" value="ECO:0007669"/>
    <property type="project" value="InterPro"/>
</dbReference>
<dbReference type="EMBL" id="JABXBU010000002">
    <property type="protein sequence ID" value="KAF8795026.1"/>
    <property type="molecule type" value="Genomic_DNA"/>
</dbReference>
<dbReference type="GO" id="GO:0005840">
    <property type="term" value="C:ribosome"/>
    <property type="evidence" value="ECO:0007669"/>
    <property type="project" value="UniProtKB-KW"/>
</dbReference>
<dbReference type="Proteomes" id="UP000807504">
    <property type="component" value="Unassembled WGS sequence"/>
</dbReference>
<evidence type="ECO:0000256" key="3">
    <source>
        <dbReference type="ARBA" id="ARBA00023274"/>
    </source>
</evidence>
<keyword evidence="3" id="KW-0687">Ribonucleoprotein</keyword>
<comment type="caution">
    <text evidence="4">The sequence shown here is derived from an EMBL/GenBank/DDBJ whole genome shotgun (WGS) entry which is preliminary data.</text>
</comment>
<dbReference type="AlphaFoldDB" id="A0A8T0FWC5"/>
<proteinExistence type="inferred from homology"/>
<dbReference type="InterPro" id="IPR036967">
    <property type="entry name" value="Ribosomal_uS11_sf"/>
</dbReference>
<dbReference type="InterPro" id="IPR001971">
    <property type="entry name" value="Ribosomal_uS11"/>
</dbReference>
<reference evidence="4" key="2">
    <citation type="submission" date="2020-06" db="EMBL/GenBank/DDBJ databases">
        <authorList>
            <person name="Sheffer M."/>
        </authorList>
    </citation>
    <scope>NUCLEOTIDE SEQUENCE</scope>
</reference>
<dbReference type="PANTHER" id="PTHR11759">
    <property type="entry name" value="40S RIBOSOMAL PROTEIN S14/30S RIBOSOMAL PROTEIN S11"/>
    <property type="match status" value="1"/>
</dbReference>
<comment type="similarity">
    <text evidence="1">Belongs to the universal ribosomal protein uS11 family.</text>
</comment>
<evidence type="ECO:0000256" key="1">
    <source>
        <dbReference type="ARBA" id="ARBA00006194"/>
    </source>
</evidence>
<dbReference type="GO" id="GO:0003735">
    <property type="term" value="F:structural constituent of ribosome"/>
    <property type="evidence" value="ECO:0007669"/>
    <property type="project" value="InterPro"/>
</dbReference>
<dbReference type="OrthoDB" id="1654884at2759"/>